<protein>
    <submittedName>
        <fullName evidence="1">Uncharacterized protein</fullName>
    </submittedName>
</protein>
<name>A0A830GXI2_9CREN</name>
<gene>
    <name evidence="1" type="ORF">GCM10007981_07430</name>
</gene>
<reference evidence="1" key="1">
    <citation type="journal article" date="2014" name="Int. J. Syst. Evol. Microbiol.">
        <title>Complete genome sequence of Corynebacterium casei LMG S-19264T (=DSM 44701T), isolated from a smear-ripened cheese.</title>
        <authorList>
            <consortium name="US DOE Joint Genome Institute (JGI-PGF)"/>
            <person name="Walter F."/>
            <person name="Albersmeier A."/>
            <person name="Kalinowski J."/>
            <person name="Ruckert C."/>
        </authorList>
    </citation>
    <scope>NUCLEOTIDE SEQUENCE</scope>
    <source>
        <strain evidence="1">JCM 10088</strain>
    </source>
</reference>
<evidence type="ECO:0000313" key="2">
    <source>
        <dbReference type="Proteomes" id="UP000610960"/>
    </source>
</evidence>
<sequence>MCESYWELRQEVEVVCGPRSMLRRLRGLQSPDDLAMYWRDAVNERVFKLALPGFSSRSILIDGLPHASPEDIFLSLPLNPGYLNPSELRMLPQADWDWVILKARILGGKYLSSMIMILNEMTGK</sequence>
<accession>A0A830GXI2</accession>
<organism evidence="1 2">
    <name type="scientific">Thermocladium modestius</name>
    <dbReference type="NCBI Taxonomy" id="62609"/>
    <lineage>
        <taxon>Archaea</taxon>
        <taxon>Thermoproteota</taxon>
        <taxon>Thermoprotei</taxon>
        <taxon>Thermoproteales</taxon>
        <taxon>Thermoproteaceae</taxon>
        <taxon>Thermocladium</taxon>
    </lineage>
</organism>
<comment type="caution">
    <text evidence="1">The sequence shown here is derived from an EMBL/GenBank/DDBJ whole genome shotgun (WGS) entry which is preliminary data.</text>
</comment>
<dbReference type="EMBL" id="BMNL01000002">
    <property type="protein sequence ID" value="GGP20224.1"/>
    <property type="molecule type" value="Genomic_DNA"/>
</dbReference>
<reference evidence="1" key="2">
    <citation type="submission" date="2020-09" db="EMBL/GenBank/DDBJ databases">
        <authorList>
            <person name="Sun Q."/>
            <person name="Ohkuma M."/>
        </authorList>
    </citation>
    <scope>NUCLEOTIDE SEQUENCE</scope>
    <source>
        <strain evidence="1">JCM 10088</strain>
    </source>
</reference>
<dbReference type="Proteomes" id="UP000610960">
    <property type="component" value="Unassembled WGS sequence"/>
</dbReference>
<keyword evidence="2" id="KW-1185">Reference proteome</keyword>
<dbReference type="OrthoDB" id="27204at2157"/>
<evidence type="ECO:0000313" key="1">
    <source>
        <dbReference type="EMBL" id="GGP20224.1"/>
    </source>
</evidence>
<dbReference type="RefSeq" id="WP_075059054.1">
    <property type="nucleotide sequence ID" value="NZ_BMNL01000002.1"/>
</dbReference>
<dbReference type="AlphaFoldDB" id="A0A830GXI2"/>
<proteinExistence type="predicted"/>